<protein>
    <submittedName>
        <fullName evidence="2">Uncharacterized protein</fullName>
    </submittedName>
</protein>
<feature type="compositionally biased region" description="Acidic residues" evidence="1">
    <location>
        <begin position="1"/>
        <end position="24"/>
    </location>
</feature>
<comment type="caution">
    <text evidence="2">The sequence shown here is derived from an EMBL/GenBank/DDBJ whole genome shotgun (WGS) entry which is preliminary data.</text>
</comment>
<proteinExistence type="predicted"/>
<feature type="region of interest" description="Disordered" evidence="1">
    <location>
        <begin position="1"/>
        <end position="68"/>
    </location>
</feature>
<feature type="compositionally biased region" description="Low complexity" evidence="1">
    <location>
        <begin position="39"/>
        <end position="48"/>
    </location>
</feature>
<feature type="region of interest" description="Disordered" evidence="1">
    <location>
        <begin position="102"/>
        <end position="126"/>
    </location>
</feature>
<dbReference type="Proteomes" id="UP000266841">
    <property type="component" value="Unassembled WGS sequence"/>
</dbReference>
<sequence>MLTEEPAAEDTTAEEPAADEDTAAEDATQQEGGDGPAGEGAAEPASEACGFCPGGVDPDAAGAEVPGSGGSTCADLAAFAGGIGPGGDCDAVVLAEPLCCPEGGGGDESSRTEVQDPRPPSRRQTYPLREINEGSFALSGSGLDHRSTEPGARPQQFGRAAAEKRGACGDFARMHKVCFTLTSETSARPPTGRFPSAKSATTGTISYPVLGTEFGPKTGGVVGLGCPTGLGKPGGLFDPVGVPAYLVKAEGKTC</sequence>
<evidence type="ECO:0000256" key="1">
    <source>
        <dbReference type="SAM" id="MobiDB-lite"/>
    </source>
</evidence>
<organism evidence="2 3">
    <name type="scientific">Thalassiosira oceanica</name>
    <name type="common">Marine diatom</name>
    <dbReference type="NCBI Taxonomy" id="159749"/>
    <lineage>
        <taxon>Eukaryota</taxon>
        <taxon>Sar</taxon>
        <taxon>Stramenopiles</taxon>
        <taxon>Ochrophyta</taxon>
        <taxon>Bacillariophyta</taxon>
        <taxon>Coscinodiscophyceae</taxon>
        <taxon>Thalassiosirophycidae</taxon>
        <taxon>Thalassiosirales</taxon>
        <taxon>Thalassiosiraceae</taxon>
        <taxon>Thalassiosira</taxon>
    </lineage>
</organism>
<reference evidence="2 3" key="1">
    <citation type="journal article" date="2012" name="Genome Biol.">
        <title>Genome and low-iron response of an oceanic diatom adapted to chronic iron limitation.</title>
        <authorList>
            <person name="Lommer M."/>
            <person name="Specht M."/>
            <person name="Roy A.S."/>
            <person name="Kraemer L."/>
            <person name="Andreson R."/>
            <person name="Gutowska M.A."/>
            <person name="Wolf J."/>
            <person name="Bergner S.V."/>
            <person name="Schilhabel M.B."/>
            <person name="Klostermeier U.C."/>
            <person name="Beiko R.G."/>
            <person name="Rosenstiel P."/>
            <person name="Hippler M."/>
            <person name="Laroche J."/>
        </authorList>
    </citation>
    <scope>NUCLEOTIDE SEQUENCE [LARGE SCALE GENOMIC DNA]</scope>
    <source>
        <strain evidence="2 3">CCMP1005</strain>
    </source>
</reference>
<accession>K0RTT6</accession>
<gene>
    <name evidence="2" type="ORF">THAOC_22745</name>
</gene>
<dbReference type="EMBL" id="AGNL01028986">
    <property type="protein sequence ID" value="EJK57238.1"/>
    <property type="molecule type" value="Genomic_DNA"/>
</dbReference>
<keyword evidence="3" id="KW-1185">Reference proteome</keyword>
<evidence type="ECO:0000313" key="3">
    <source>
        <dbReference type="Proteomes" id="UP000266841"/>
    </source>
</evidence>
<name>K0RTT6_THAOC</name>
<evidence type="ECO:0000313" key="2">
    <source>
        <dbReference type="EMBL" id="EJK57238.1"/>
    </source>
</evidence>
<dbReference type="AlphaFoldDB" id="K0RTT6"/>